<name>A0A6C0ER02_9ZZZZ</name>
<protein>
    <submittedName>
        <fullName evidence="2">Uncharacterized protein</fullName>
    </submittedName>
</protein>
<sequence length="85" mass="8856">MLDFYEFVKRLIKYVILGIVIAIVAFVVPKGKGLNVEEVTFIALSAAASFAILDVFAPSIGQAARQGAGYGIGAGIVGGIPFKPV</sequence>
<dbReference type="EMBL" id="MN738881">
    <property type="protein sequence ID" value="QHT29715.1"/>
    <property type="molecule type" value="Genomic_DNA"/>
</dbReference>
<reference evidence="2" key="1">
    <citation type="journal article" date="2020" name="Nature">
        <title>Giant virus diversity and host interactions through global metagenomics.</title>
        <authorList>
            <person name="Schulz F."/>
            <person name="Roux S."/>
            <person name="Paez-Espino D."/>
            <person name="Jungbluth S."/>
            <person name="Walsh D.A."/>
            <person name="Denef V.J."/>
            <person name="McMahon K.D."/>
            <person name="Konstantinidis K.T."/>
            <person name="Eloe-Fadrosh E.A."/>
            <person name="Kyrpides N.C."/>
            <person name="Woyke T."/>
        </authorList>
    </citation>
    <scope>NUCLEOTIDE SEQUENCE</scope>
    <source>
        <strain evidence="2">GVMAG-M-3300009068-24</strain>
    </source>
</reference>
<evidence type="ECO:0000313" key="2">
    <source>
        <dbReference type="EMBL" id="QHT29715.1"/>
    </source>
</evidence>
<keyword evidence="1" id="KW-0812">Transmembrane</keyword>
<dbReference type="AlphaFoldDB" id="A0A6C0ER02"/>
<organism evidence="2">
    <name type="scientific">viral metagenome</name>
    <dbReference type="NCBI Taxonomy" id="1070528"/>
    <lineage>
        <taxon>unclassified sequences</taxon>
        <taxon>metagenomes</taxon>
        <taxon>organismal metagenomes</taxon>
    </lineage>
</organism>
<feature type="transmembrane region" description="Helical" evidence="1">
    <location>
        <begin position="40"/>
        <end position="57"/>
    </location>
</feature>
<keyword evidence="1" id="KW-1133">Transmembrane helix</keyword>
<proteinExistence type="predicted"/>
<feature type="transmembrane region" description="Helical" evidence="1">
    <location>
        <begin position="12"/>
        <end position="28"/>
    </location>
</feature>
<accession>A0A6C0ER02</accession>
<keyword evidence="1" id="KW-0472">Membrane</keyword>
<evidence type="ECO:0000256" key="1">
    <source>
        <dbReference type="SAM" id="Phobius"/>
    </source>
</evidence>